<keyword evidence="7" id="KW-0067">ATP-binding</keyword>
<dbReference type="Gene3D" id="1.10.8.430">
    <property type="entry name" value="Helical domain of apoptotic protease-activating factors"/>
    <property type="match status" value="1"/>
</dbReference>
<dbReference type="InterPro" id="IPR058922">
    <property type="entry name" value="WHD_DRP"/>
</dbReference>
<dbReference type="InterPro" id="IPR041118">
    <property type="entry name" value="Rx_N"/>
</dbReference>
<dbReference type="InterPro" id="IPR002182">
    <property type="entry name" value="NB-ARC"/>
</dbReference>
<dbReference type="Pfam" id="PF25019">
    <property type="entry name" value="LRR_R13L1-DRL21"/>
    <property type="match status" value="1"/>
</dbReference>
<dbReference type="InterPro" id="IPR042197">
    <property type="entry name" value="Apaf_helical"/>
</dbReference>
<evidence type="ECO:0000256" key="4">
    <source>
        <dbReference type="ARBA" id="ARBA00022737"/>
    </source>
</evidence>
<dbReference type="PANTHER" id="PTHR36766:SF30">
    <property type="entry name" value="TIR-NBS TYPE DISEASE RESISTANCE PROTEIN-RELATED"/>
    <property type="match status" value="1"/>
</dbReference>
<evidence type="ECO:0000256" key="8">
    <source>
        <dbReference type="SAM" id="MobiDB-lite"/>
    </source>
</evidence>
<dbReference type="Pfam" id="PF18052">
    <property type="entry name" value="Rx_N"/>
    <property type="match status" value="1"/>
</dbReference>
<dbReference type="EnsemblPlants" id="EMT06292">
    <property type="protein sequence ID" value="EMT06292"/>
    <property type="gene ID" value="F775_18512"/>
</dbReference>
<comment type="similarity">
    <text evidence="2">Belongs to the disease resistance NB-LRR family.</text>
</comment>
<dbReference type="PANTHER" id="PTHR36766">
    <property type="entry name" value="PLANT BROAD-SPECTRUM MILDEW RESISTANCE PROTEIN RPW8"/>
    <property type="match status" value="1"/>
</dbReference>
<dbReference type="SUPFAM" id="SSF52058">
    <property type="entry name" value="L domain-like"/>
    <property type="match status" value="2"/>
</dbReference>
<dbReference type="PRINTS" id="PR00364">
    <property type="entry name" value="DISEASERSIST"/>
</dbReference>
<evidence type="ECO:0000256" key="5">
    <source>
        <dbReference type="ARBA" id="ARBA00022741"/>
    </source>
</evidence>
<evidence type="ECO:0000313" key="14">
    <source>
        <dbReference type="EnsemblPlants" id="EMT06292"/>
    </source>
</evidence>
<dbReference type="Gene3D" id="1.10.10.10">
    <property type="entry name" value="Winged helix-like DNA-binding domain superfamily/Winged helix DNA-binding domain"/>
    <property type="match status" value="1"/>
</dbReference>
<evidence type="ECO:0000259" key="12">
    <source>
        <dbReference type="Pfam" id="PF23559"/>
    </source>
</evidence>
<evidence type="ECO:0000256" key="6">
    <source>
        <dbReference type="ARBA" id="ARBA00022821"/>
    </source>
</evidence>
<feature type="domain" description="NB-ARC" evidence="9">
    <location>
        <begin position="317"/>
        <end position="473"/>
    </location>
</feature>
<keyword evidence="3" id="KW-0433">Leucine-rich repeat</keyword>
<protein>
    <submittedName>
        <fullName evidence="14">Putative disease resistance protein RGA4</fullName>
    </submittedName>
</protein>
<name>M8BTQ3_AEGTA</name>
<evidence type="ECO:0000259" key="10">
    <source>
        <dbReference type="Pfam" id="PF12076"/>
    </source>
</evidence>
<sequence>MPGDELCNPSLATLGAERVGVATDGISLAVGSHFPVTLPAAAGRTSLHQMGMYAALRVAQWVVGKALAPVADGVLGAWAATKNFGPNVEALSTELLLVKATLEQAAHKELGGPAMEMLLQKLQDSAHNAEDLLDELDYFRIHDELHGTYDAADEHGKGCVRNLALNARHTAKAVGKLVNCCAWQRAKRPQRSHNNSSTPNTNQEVSGCMPKLSKLLPCSSSPHPHVGYDDRGNEQETPKLEFNRVDFSQRMKDIVEKLQHMRNEINKILQGSAPKTVPDIAQGRPITKGRIDEPKLYGRDRVMKSIMDDITKGQYCDNGLTVLPVVGPGGMGKTTLIQHIYHNGQVQNHFPVTIWICVSVKFDLEKVLGQIKTCIPKVKDEKEGSTTEELIEQRLKSTKFLLVLDDIWKISNGDDWGKLLSTLNKSEEKGSMILVTTRFEAIAQKVETPCQSIKLDGLESREFRKLFLAFVFGDEQYPRDKQFLLETGDKIMEKLKGFPLAAKTVGRLLSKDLSLSHWKRVLKSKGWEKQTDDNAIMPALKLSYDFLPFHLQQCFAYSGLFPEDYSFRSDELISLWVGLDILIPNGQDQIFEDIGLSNLNELVIHGFFREEKTKYGLRYVIHDLLHDLALKVASHDCLSLRLLEVGSMEIQPSIRHLSIITDNYVAVPGEKLKSEWEELNTRFKVEDLQTLMLFGKRGEGFVKIFGDFFGEANALRVLHLPSMLYPVESMLPNFSRLLHLRYLSLGTKVRRMQIPLSISKFYHLRILNLESWDGSRDLPEDMSNLAKLCHFYVPIDGQLHSDIYNVGKLKLLEELKVFQVNKKSEGFEPKQLEHLNKLRELGMYNLEKIDTTEEAAHAKLMEKKYLRRLTLCWHSDQSNVEPGVEAAVLESLQPHGDLQVLCIRGHGGPSCPTWLGDGFAVEALQSLYLYGVSWEVFPSLGKAWDLRELWFEDIARPKEFIIEKSFCMLTKLKLIGLGSFEKWVYPAERESSVGGDLLLPDSYMFPLLQVLVIRDCLKLLGLPVSNHIVSPYWFPKLQELEVLNCPEFSSAIPVSWTESLHRVMIDRVKLLVMLEYSKSSNGVELKIVGKGDMHSLDQVLVFNKETCLEKLTLFSCPPRELKHVVMLTSLKTLTVQCSDSLVGPLEGQGGVEWQLPVEHIMISRLNGNSSKELTQLLPHLPKLSKLEIRFCKNIKQLVVGVDLQQTTSAVSETEEDEITAAEEEEDQGVLLIPTHLFDSLQELVIVKCRGMVLVDPPTLVSGGGWLQAMRSLQRLRMQFSLKFLSTFSFSHYLFPSSLQFLELSCVKGMRTLEPLSNLSSLIRLELWHCGEDLKCLGLLSLLTTGGQLKKLRVFGSPGFFAGWDPNPKSALEDVEGKDQQPQLVSSTLRELYTDDVAGHLAAPICSFLSSSLTELELHGDGSEWMELFSKEQEDALQLLSSLQQLEFHSFHKLQQLPAGLCNLTSLKKLTILDCPAVSSLPNDGLPKSLQEWYCCSCVSLCLHLSKTHEDLRVFTFLRLLFSFKVCPAQGQCLLKASEDLFPGTTCQQQTGRAAQHRSNSQSGSVQLYLPKYSKLEVKLVDGTSLTVAVVANGIPQGTDQVAVAGNIPKVACVCSIVQEKYQVQVRLTGEALDAAEEFRAPKVRLYSRFPSRSARKDCYLHTYLTTPAIGVHKTVQNVCSCEREYSRNPIPRSDHRKNKAVKSQDSVAAVFVDRRWEDDQVGSGVWNGRRAESSNSNPRLPSGLHAVGKPVIVVQTQVSVLKWKFGIYLTMYELQYTGPD</sequence>
<dbReference type="GO" id="GO:0006952">
    <property type="term" value="P:defense response"/>
    <property type="evidence" value="ECO:0007669"/>
    <property type="project" value="UniProtKB-KW"/>
</dbReference>
<comment type="subcellular location">
    <subcellularLocation>
        <location evidence="1">Membrane</location>
        <topology evidence="1">Multi-pass membrane protein</topology>
    </subcellularLocation>
</comment>
<evidence type="ECO:0000256" key="2">
    <source>
        <dbReference type="ARBA" id="ARBA00008894"/>
    </source>
</evidence>
<dbReference type="ExpressionAtlas" id="M8BTQ3">
    <property type="expression patterns" value="baseline"/>
</dbReference>
<keyword evidence="4" id="KW-0677">Repeat</keyword>
<dbReference type="GO" id="GO:0016020">
    <property type="term" value="C:membrane"/>
    <property type="evidence" value="ECO:0007669"/>
    <property type="project" value="UniProtKB-SubCell"/>
</dbReference>
<keyword evidence="6" id="KW-0611">Plant defense</keyword>
<dbReference type="Pfam" id="PF12076">
    <property type="entry name" value="CER1-like_C"/>
    <property type="match status" value="1"/>
</dbReference>
<evidence type="ECO:0000259" key="11">
    <source>
        <dbReference type="Pfam" id="PF18052"/>
    </source>
</evidence>
<dbReference type="GO" id="GO:0043531">
    <property type="term" value="F:ADP binding"/>
    <property type="evidence" value="ECO:0007669"/>
    <property type="project" value="InterPro"/>
</dbReference>
<dbReference type="InterPro" id="IPR027417">
    <property type="entry name" value="P-loop_NTPase"/>
</dbReference>
<dbReference type="SUPFAM" id="SSF52540">
    <property type="entry name" value="P-loop containing nucleoside triphosphate hydrolases"/>
    <property type="match status" value="1"/>
</dbReference>
<feature type="domain" description="Very-long-chain aldehyde decarbonylase CER1-like C-terminal" evidence="10">
    <location>
        <begin position="1617"/>
        <end position="1688"/>
    </location>
</feature>
<feature type="domain" description="Disease resistance N-terminal" evidence="11">
    <location>
        <begin position="69"/>
        <end position="142"/>
    </location>
</feature>
<feature type="domain" description="Disease resistance protein winged helix" evidence="12">
    <location>
        <begin position="560"/>
        <end position="629"/>
    </location>
</feature>
<feature type="region of interest" description="Disordered" evidence="8">
    <location>
        <begin position="188"/>
        <end position="208"/>
    </location>
</feature>
<evidence type="ECO:0000256" key="3">
    <source>
        <dbReference type="ARBA" id="ARBA00022614"/>
    </source>
</evidence>
<evidence type="ECO:0000256" key="1">
    <source>
        <dbReference type="ARBA" id="ARBA00004141"/>
    </source>
</evidence>
<dbReference type="InterPro" id="IPR056789">
    <property type="entry name" value="LRR_R13L1-DRL21"/>
</dbReference>
<evidence type="ECO:0000256" key="7">
    <source>
        <dbReference type="ARBA" id="ARBA00022840"/>
    </source>
</evidence>
<dbReference type="Gene3D" id="3.80.10.10">
    <property type="entry name" value="Ribonuclease Inhibitor"/>
    <property type="match status" value="3"/>
</dbReference>
<organism evidence="14">
    <name type="scientific">Aegilops tauschii</name>
    <name type="common">Tausch's goatgrass</name>
    <name type="synonym">Aegilops squarrosa</name>
    <dbReference type="NCBI Taxonomy" id="37682"/>
    <lineage>
        <taxon>Eukaryota</taxon>
        <taxon>Viridiplantae</taxon>
        <taxon>Streptophyta</taxon>
        <taxon>Embryophyta</taxon>
        <taxon>Tracheophyta</taxon>
        <taxon>Spermatophyta</taxon>
        <taxon>Magnoliopsida</taxon>
        <taxon>Liliopsida</taxon>
        <taxon>Poales</taxon>
        <taxon>Poaceae</taxon>
        <taxon>BOP clade</taxon>
        <taxon>Pooideae</taxon>
        <taxon>Triticodae</taxon>
        <taxon>Triticeae</taxon>
        <taxon>Triticinae</taxon>
        <taxon>Aegilops</taxon>
    </lineage>
</organism>
<dbReference type="InterPro" id="IPR032675">
    <property type="entry name" value="LRR_dom_sf"/>
</dbReference>
<proteinExistence type="inferred from homology"/>
<dbReference type="InterPro" id="IPR036388">
    <property type="entry name" value="WH-like_DNA-bd_sf"/>
</dbReference>
<dbReference type="GO" id="GO:0005524">
    <property type="term" value="F:ATP binding"/>
    <property type="evidence" value="ECO:0007669"/>
    <property type="project" value="UniProtKB-KW"/>
</dbReference>
<keyword evidence="5" id="KW-0547">Nucleotide-binding</keyword>
<evidence type="ECO:0000259" key="9">
    <source>
        <dbReference type="Pfam" id="PF00931"/>
    </source>
</evidence>
<accession>M8BTQ3</accession>
<evidence type="ECO:0000259" key="13">
    <source>
        <dbReference type="Pfam" id="PF25019"/>
    </source>
</evidence>
<dbReference type="Pfam" id="PF00931">
    <property type="entry name" value="NB-ARC"/>
    <property type="match status" value="1"/>
</dbReference>
<dbReference type="InterPro" id="IPR021940">
    <property type="entry name" value="CER1-like_C"/>
</dbReference>
<reference evidence="14" key="1">
    <citation type="submission" date="2015-06" db="UniProtKB">
        <authorList>
            <consortium name="EnsemblPlants"/>
        </authorList>
    </citation>
    <scope>IDENTIFICATION</scope>
</reference>
<dbReference type="Pfam" id="PF23559">
    <property type="entry name" value="WHD_DRP"/>
    <property type="match status" value="1"/>
</dbReference>
<feature type="domain" description="R13L1/DRL21-like LRR repeat region" evidence="13">
    <location>
        <begin position="830"/>
        <end position="952"/>
    </location>
</feature>
<dbReference type="Gene3D" id="3.40.50.300">
    <property type="entry name" value="P-loop containing nucleotide triphosphate hydrolases"/>
    <property type="match status" value="1"/>
</dbReference>
<feature type="compositionally biased region" description="Polar residues" evidence="8">
    <location>
        <begin position="192"/>
        <end position="205"/>
    </location>
</feature>
<dbReference type="GO" id="GO:0051707">
    <property type="term" value="P:response to other organism"/>
    <property type="evidence" value="ECO:0007669"/>
    <property type="project" value="UniProtKB-ARBA"/>
</dbReference>